<dbReference type="Gene3D" id="3.40.50.150">
    <property type="entry name" value="Vaccinia Virus protein VP39"/>
    <property type="match status" value="1"/>
</dbReference>
<evidence type="ECO:0000313" key="2">
    <source>
        <dbReference type="EMBL" id="AMD91135.1"/>
    </source>
</evidence>
<accession>A0A0X8JLU3</accession>
<dbReference type="Proteomes" id="UP000069241">
    <property type="component" value="Chromosome"/>
</dbReference>
<gene>
    <name evidence="2" type="ORF">AXF13_13940</name>
</gene>
<dbReference type="AlphaFoldDB" id="A0A0X8JLU3"/>
<dbReference type="STRING" id="44742.AXF13_13940"/>
<dbReference type="Gene3D" id="3.40.50.720">
    <property type="entry name" value="NAD(P)-binding Rossmann-like Domain"/>
    <property type="match status" value="1"/>
</dbReference>
<name>A0A0X8JLU3_9BACT</name>
<organism evidence="2 3">
    <name type="scientific">Desulfovibrio fairfieldensis</name>
    <dbReference type="NCBI Taxonomy" id="44742"/>
    <lineage>
        <taxon>Bacteria</taxon>
        <taxon>Pseudomonadati</taxon>
        <taxon>Thermodesulfobacteriota</taxon>
        <taxon>Desulfovibrionia</taxon>
        <taxon>Desulfovibrionales</taxon>
        <taxon>Desulfovibrionaceae</taxon>
        <taxon>Desulfovibrio</taxon>
    </lineage>
</organism>
<dbReference type="InterPro" id="IPR013691">
    <property type="entry name" value="MeTrfase_14"/>
</dbReference>
<proteinExistence type="predicted"/>
<evidence type="ECO:0000313" key="3">
    <source>
        <dbReference type="Proteomes" id="UP000069241"/>
    </source>
</evidence>
<dbReference type="Pfam" id="PF13489">
    <property type="entry name" value="Methyltransf_23"/>
    <property type="match status" value="1"/>
</dbReference>
<keyword evidence="3" id="KW-1185">Reference proteome</keyword>
<dbReference type="InterPro" id="IPR029063">
    <property type="entry name" value="SAM-dependent_MTases_sf"/>
</dbReference>
<sequence length="343" mass="37767">MDWLAFNEPESHLDALAAQLTQLTGRGCAMAGLSLKDAGLLERLTSLGGRESWRLTPDILGLDGARPMHIALVQESLSAPPRQSLPPVRLLVARHILEHVHNLPRFLYTARKLIREDGWLFVEVPACEAELQSCDYARLWEEHTQYFTDVSLSNTLMMGGFSPVWTQRTRTGQEELLLVLARKTDPATVPLASAEDTARECSRARFFADRYAAIARRIRSRVNACKGSGSVALLGVGHLGVTFTHLMGLAGHIGKLWDDHPRKQGHYVAGLTPCIAPSAALDDSDTTLCLLAVPPEAEDRILQQHSAFIQRGGIFASVFPQSRLYIGHDAFIVHKAPLATSNR</sequence>
<dbReference type="SUPFAM" id="SSF53335">
    <property type="entry name" value="S-adenosyl-L-methionine-dependent methyltransferases"/>
    <property type="match status" value="1"/>
</dbReference>
<feature type="domain" description="C-methyltransferase" evidence="1">
    <location>
        <begin position="199"/>
        <end position="320"/>
    </location>
</feature>
<evidence type="ECO:0000259" key="1">
    <source>
        <dbReference type="Pfam" id="PF08484"/>
    </source>
</evidence>
<dbReference type="KEGG" id="dfi:AXF13_13940"/>
<dbReference type="Pfam" id="PF08484">
    <property type="entry name" value="Methyltransf_14"/>
    <property type="match status" value="1"/>
</dbReference>
<reference evidence="3" key="1">
    <citation type="submission" date="2016-02" db="EMBL/GenBank/DDBJ databases">
        <authorList>
            <person name="Holder M.E."/>
            <person name="Ajami N.J."/>
            <person name="Petrosino J.F."/>
        </authorList>
    </citation>
    <scope>NUCLEOTIDE SEQUENCE [LARGE SCALE GENOMIC DNA]</scope>
    <source>
        <strain evidence="3">CCUG 45958</strain>
    </source>
</reference>
<protein>
    <recommendedName>
        <fullName evidence="1">C-methyltransferase domain-containing protein</fullName>
    </recommendedName>
</protein>
<dbReference type="EMBL" id="CP014229">
    <property type="protein sequence ID" value="AMD91135.1"/>
    <property type="molecule type" value="Genomic_DNA"/>
</dbReference>